<dbReference type="InterPro" id="IPR039537">
    <property type="entry name" value="Retrotran_Ty1/copia-like"/>
</dbReference>
<dbReference type="GO" id="GO:0015074">
    <property type="term" value="P:DNA integration"/>
    <property type="evidence" value="ECO:0007669"/>
    <property type="project" value="InterPro"/>
</dbReference>
<dbReference type="PANTHER" id="PTHR42648">
    <property type="entry name" value="TRANSPOSASE, PUTATIVE-RELATED"/>
    <property type="match status" value="1"/>
</dbReference>
<dbReference type="EMBL" id="QGNW01000025">
    <property type="protein sequence ID" value="RVX13207.1"/>
    <property type="molecule type" value="Genomic_DNA"/>
</dbReference>
<name>A0A438JW69_VITVI</name>
<dbReference type="PROSITE" id="PS50994">
    <property type="entry name" value="INTEGRASE"/>
    <property type="match status" value="1"/>
</dbReference>
<dbReference type="GO" id="GO:0003676">
    <property type="term" value="F:nucleic acid binding"/>
    <property type="evidence" value="ECO:0007669"/>
    <property type="project" value="InterPro"/>
</dbReference>
<dbReference type="PANTHER" id="PTHR42648:SF28">
    <property type="entry name" value="TRANSPOSON-ENCODED PROTEIN WITH RIBONUCLEASE H-LIKE AND RETROVIRUS ZINC FINGER-LIKE DOMAINS"/>
    <property type="match status" value="1"/>
</dbReference>
<dbReference type="AlphaFoldDB" id="A0A438JW69"/>
<dbReference type="Proteomes" id="UP000288805">
    <property type="component" value="Unassembled WGS sequence"/>
</dbReference>
<dbReference type="SUPFAM" id="SSF53098">
    <property type="entry name" value="Ribonuclease H-like"/>
    <property type="match status" value="1"/>
</dbReference>
<feature type="domain" description="Integrase catalytic" evidence="1">
    <location>
        <begin position="1"/>
        <end position="112"/>
    </location>
</feature>
<accession>A0A438JW69</accession>
<dbReference type="Gene3D" id="3.30.420.10">
    <property type="entry name" value="Ribonuclease H-like superfamily/Ribonuclease H"/>
    <property type="match status" value="1"/>
</dbReference>
<evidence type="ECO:0000313" key="2">
    <source>
        <dbReference type="EMBL" id="RVX13207.1"/>
    </source>
</evidence>
<dbReference type="InterPro" id="IPR001584">
    <property type="entry name" value="Integrase_cat-core"/>
</dbReference>
<dbReference type="InterPro" id="IPR012337">
    <property type="entry name" value="RNaseH-like_sf"/>
</dbReference>
<reference evidence="2 3" key="1">
    <citation type="journal article" date="2018" name="PLoS Genet.">
        <title>Population sequencing reveals clonal diversity and ancestral inbreeding in the grapevine cultivar Chardonnay.</title>
        <authorList>
            <person name="Roach M.J."/>
            <person name="Johnson D.L."/>
            <person name="Bohlmann J."/>
            <person name="van Vuuren H.J."/>
            <person name="Jones S.J."/>
            <person name="Pretorius I.S."/>
            <person name="Schmidt S.A."/>
            <person name="Borneman A.R."/>
        </authorList>
    </citation>
    <scope>NUCLEOTIDE SEQUENCE [LARGE SCALE GENOMIC DNA]</scope>
    <source>
        <strain evidence="3">cv. Chardonnay</strain>
        <tissue evidence="2">Leaf</tissue>
    </source>
</reference>
<gene>
    <name evidence="2" type="primary">POLX_1803</name>
    <name evidence="2" type="ORF">CK203_017855</name>
</gene>
<protein>
    <submittedName>
        <fullName evidence="2">Retrovirus-related Pol polyprotein from transposon TNT 1-94</fullName>
    </submittedName>
</protein>
<proteinExistence type="predicted"/>
<evidence type="ECO:0000313" key="3">
    <source>
        <dbReference type="Proteomes" id="UP000288805"/>
    </source>
</evidence>
<dbReference type="InterPro" id="IPR036397">
    <property type="entry name" value="RNaseH_sf"/>
</dbReference>
<organism evidence="2 3">
    <name type="scientific">Vitis vinifera</name>
    <name type="common">Grape</name>
    <dbReference type="NCBI Taxonomy" id="29760"/>
    <lineage>
        <taxon>Eukaryota</taxon>
        <taxon>Viridiplantae</taxon>
        <taxon>Streptophyta</taxon>
        <taxon>Embryophyta</taxon>
        <taxon>Tracheophyta</taxon>
        <taxon>Spermatophyta</taxon>
        <taxon>Magnoliopsida</taxon>
        <taxon>eudicotyledons</taxon>
        <taxon>Gunneridae</taxon>
        <taxon>Pentapetalae</taxon>
        <taxon>rosids</taxon>
        <taxon>Vitales</taxon>
        <taxon>Vitaceae</taxon>
        <taxon>Viteae</taxon>
        <taxon>Vitis</taxon>
    </lineage>
</organism>
<evidence type="ECO:0000259" key="1">
    <source>
        <dbReference type="PROSITE" id="PS50994"/>
    </source>
</evidence>
<comment type="caution">
    <text evidence="2">The sequence shown here is derived from an EMBL/GenBank/DDBJ whole genome shotgun (WGS) entry which is preliminary data.</text>
</comment>
<sequence>MRTDKGGEYYGRYIEDGQPPGLFAKFLQEHGIVARYTMPGSLDRNSVVERRNRTLMDMVRSMRSNSKLPKSLWTKALKTAVSILNRFQQRLSPRHHLNYGKVGPFEYVHLKLIFIHNAHQVQTGDGQPIIEVPQIAYDNPIDQVVQDSPKIVEQPVEQYDPQENVNTTLRRSTRARKTAIPSDCVVYL</sequence>